<keyword evidence="2" id="KW-0175">Coiled coil</keyword>
<name>A0A8S9XPE5_APOLU</name>
<feature type="coiled-coil region" evidence="2">
    <location>
        <begin position="797"/>
        <end position="880"/>
    </location>
</feature>
<dbReference type="InterPro" id="IPR027417">
    <property type="entry name" value="P-loop_NTPase"/>
</dbReference>
<evidence type="ECO:0000259" key="3">
    <source>
        <dbReference type="PROSITE" id="PS50067"/>
    </source>
</evidence>
<reference evidence="4" key="1">
    <citation type="journal article" date="2021" name="Mol. Ecol. Resour.">
        <title>Apolygus lucorum genome provides insights into omnivorousness and mesophyll feeding.</title>
        <authorList>
            <person name="Liu Y."/>
            <person name="Liu H."/>
            <person name="Wang H."/>
            <person name="Huang T."/>
            <person name="Liu B."/>
            <person name="Yang B."/>
            <person name="Yin L."/>
            <person name="Li B."/>
            <person name="Zhang Y."/>
            <person name="Zhang S."/>
            <person name="Jiang F."/>
            <person name="Zhang X."/>
            <person name="Ren Y."/>
            <person name="Wang B."/>
            <person name="Wang S."/>
            <person name="Lu Y."/>
            <person name="Wu K."/>
            <person name="Fan W."/>
            <person name="Wang G."/>
        </authorList>
    </citation>
    <scope>NUCLEOTIDE SEQUENCE</scope>
    <source>
        <strain evidence="4">12Hb</strain>
    </source>
</reference>
<feature type="coiled-coil region" evidence="2">
    <location>
        <begin position="76"/>
        <end position="163"/>
    </location>
</feature>
<feature type="coiled-coil region" evidence="2">
    <location>
        <begin position="262"/>
        <end position="296"/>
    </location>
</feature>
<dbReference type="GO" id="GO:0005524">
    <property type="term" value="F:ATP binding"/>
    <property type="evidence" value="ECO:0007669"/>
    <property type="project" value="InterPro"/>
</dbReference>
<comment type="caution">
    <text evidence="1">Lacks conserved residue(s) required for the propagation of feature annotation.</text>
</comment>
<protein>
    <recommendedName>
        <fullName evidence="3">Kinesin motor domain-containing protein</fullName>
    </recommendedName>
</protein>
<dbReference type="GO" id="GO:0008017">
    <property type="term" value="F:microtubule binding"/>
    <property type="evidence" value="ECO:0007669"/>
    <property type="project" value="InterPro"/>
</dbReference>
<sequence length="1263" mass="145152">MLATVSPSGAHIDETLSTLRYASQARSIINTVRVNEAPQDKLIRELRAEIQRLRELEICHDLPRPLPASPKKKKDDERLQTELKLIQDQLDNKSRDLIKAESRVSAVELEKKDLEAKLTEYIENNRQLASKIASEKNDKQNLLSSKEGETKALVDELVNLREQHKSLKLHYLQSQDELEQERGAKFQIMSEKERDAREIAALKASVEKLENELMMEKNEVALRNSEIKKFKSEISEMKLAQDNLTTTFLLKEEFCNAQAMAESEKEELLASKNKEVHELKEKLETMSALLKRVNDDMLNMKFLKGSKSLCNGAQDDVENVTLSLKKVKEHLEFLDTTNQLLKQQLEHGVEEKGSKDNEIVKLRTNLEQSKENEKMWKRKYEESDSRFSVLQEDKAKLESSVTSSRIEMDKLQRELRAVTDNIDKVKERESSWKQKYKEANASIKDHEKNKNLLLEEKIKLESDSKSLMAEIGSLKKDLHSMNSSLEKTKETERILTRKLEDSELRCGVLLQNNEELLEEKTKLDTLKVSVDNLKKGAEKNDTIWRKKYEEANTLVEDGRQKNDLLQKENEAQALAVKSLEGEVKKLEMKLVEVEKLMGEKLEQVGVKSKKELEEKDRMIADLKKEIQSSQDALRVCRGEKASLDKIVGELKMKIDILESESSVKTTSELESLRMEIESVRDAMSKLNLAEKEIESLKAENAELKKTNDDLKTRLESTNVQKESAKKAEDNQLRAEIQALQERNKYLKKKVRKSKLFSEKSDDSRKLKTEIAQLKRVNLDVVSELEKVRGMGKALGAGGDASNEVNRLRAELEKVEQLKTNIDALLQKAKEEMESAMSEMKVLKSENATLEKRASKAVFENETLREQLTKVEKERADMLDRINHISGEKSVTDYKLRMSLANTKGFEDKEVELKRLQEKNDELKEECGKLRNSLAGLEHQLSLSKLNEETLKGDLSSKANLLESLQNEVQAAQKMQRELMEEKLALVKVLEKNFGDENFEDRKGALSEISSLKKDLRICQQRLDNKSEKMTALNNHFNVMENLLVKVVDDKIRSQLQLEDLKTALVNKDYSAYDMVMGLYLPHHLEYLVRKARVLTENYKIPYDIDLQGDDRTILFKHLILKAVAILNRTLLDKWISKIEEQKGWTKTDDKELPWKVDLESYIAQDETKSVCGIESPAEADAPHSSALVLGVKKKVDGTLDPVEWRRTLIQRHVRGMRDDYRVLIKYFGAEEDSAIYAILERIRAAVDRLEQVTASIVLDSYTK</sequence>
<keyword evidence="5" id="KW-1185">Reference proteome</keyword>
<dbReference type="AlphaFoldDB" id="A0A8S9XPE5"/>
<feature type="coiled-coil region" evidence="2">
    <location>
        <begin position="669"/>
        <end position="749"/>
    </location>
</feature>
<dbReference type="OrthoDB" id="6626489at2759"/>
<organism evidence="4 5">
    <name type="scientific">Apolygus lucorum</name>
    <name type="common">Small green plant bug</name>
    <name type="synonym">Lygocoris lucorum</name>
    <dbReference type="NCBI Taxonomy" id="248454"/>
    <lineage>
        <taxon>Eukaryota</taxon>
        <taxon>Metazoa</taxon>
        <taxon>Ecdysozoa</taxon>
        <taxon>Arthropoda</taxon>
        <taxon>Hexapoda</taxon>
        <taxon>Insecta</taxon>
        <taxon>Pterygota</taxon>
        <taxon>Neoptera</taxon>
        <taxon>Paraneoptera</taxon>
        <taxon>Hemiptera</taxon>
        <taxon>Heteroptera</taxon>
        <taxon>Panheteroptera</taxon>
        <taxon>Cimicomorpha</taxon>
        <taxon>Miridae</taxon>
        <taxon>Mirini</taxon>
        <taxon>Apolygus</taxon>
    </lineage>
</organism>
<comment type="similarity">
    <text evidence="1">Belongs to the TRAFAC class myosin-kinesin ATPase superfamily. Kinesin family.</text>
</comment>
<feature type="domain" description="Kinesin motor" evidence="3">
    <location>
        <begin position="1"/>
        <end position="28"/>
    </location>
</feature>
<dbReference type="PANTHER" id="PTHR47117">
    <property type="entry name" value="STAR-RELATED LIPID TRANSFER PROTEIN 9"/>
    <property type="match status" value="1"/>
</dbReference>
<dbReference type="GO" id="GO:0003777">
    <property type="term" value="F:microtubule motor activity"/>
    <property type="evidence" value="ECO:0007669"/>
    <property type="project" value="InterPro"/>
</dbReference>
<dbReference type="GO" id="GO:0007018">
    <property type="term" value="P:microtubule-based movement"/>
    <property type="evidence" value="ECO:0007669"/>
    <property type="project" value="InterPro"/>
</dbReference>
<evidence type="ECO:0000256" key="1">
    <source>
        <dbReference type="PROSITE-ProRule" id="PRU00283"/>
    </source>
</evidence>
<dbReference type="Gene3D" id="1.20.58.1980">
    <property type="match status" value="1"/>
</dbReference>
<comment type="caution">
    <text evidence="4">The sequence shown here is derived from an EMBL/GenBank/DDBJ whole genome shotgun (WGS) entry which is preliminary data.</text>
</comment>
<dbReference type="SUPFAM" id="SSF52540">
    <property type="entry name" value="P-loop containing nucleoside triphosphate hydrolases"/>
    <property type="match status" value="1"/>
</dbReference>
<dbReference type="EMBL" id="WIXP02000005">
    <property type="protein sequence ID" value="KAF6210469.1"/>
    <property type="molecule type" value="Genomic_DNA"/>
</dbReference>
<evidence type="ECO:0000313" key="4">
    <source>
        <dbReference type="EMBL" id="KAF6210469.1"/>
    </source>
</evidence>
<feature type="coiled-coil region" evidence="2">
    <location>
        <begin position="548"/>
        <end position="639"/>
    </location>
</feature>
<dbReference type="InterPro" id="IPR001752">
    <property type="entry name" value="Kinesin_motor_dom"/>
</dbReference>
<dbReference type="PROSITE" id="PS50067">
    <property type="entry name" value="KINESIN_MOTOR_2"/>
    <property type="match status" value="1"/>
</dbReference>
<feature type="coiled-coil region" evidence="2">
    <location>
        <begin position="324"/>
        <end position="519"/>
    </location>
</feature>
<proteinExistence type="inferred from homology"/>
<dbReference type="Proteomes" id="UP000466442">
    <property type="component" value="Linkage Group LG5"/>
</dbReference>
<accession>A0A8S9XPE5</accession>
<evidence type="ECO:0000313" key="5">
    <source>
        <dbReference type="Proteomes" id="UP000466442"/>
    </source>
</evidence>
<feature type="coiled-coil region" evidence="2">
    <location>
        <begin position="905"/>
        <end position="1028"/>
    </location>
</feature>
<gene>
    <name evidence="4" type="ORF">GE061_013575</name>
</gene>
<evidence type="ECO:0000256" key="2">
    <source>
        <dbReference type="SAM" id="Coils"/>
    </source>
</evidence>
<feature type="coiled-coil region" evidence="2">
    <location>
        <begin position="192"/>
        <end position="226"/>
    </location>
</feature>